<evidence type="ECO:0000313" key="7">
    <source>
        <dbReference type="Proteomes" id="UP000298663"/>
    </source>
</evidence>
<dbReference type="OrthoDB" id="2019572at2759"/>
<keyword evidence="5" id="KW-0325">Glycoprotein</keyword>
<evidence type="ECO:0000256" key="2">
    <source>
        <dbReference type="ARBA" id="ARBA00022676"/>
    </source>
</evidence>
<dbReference type="InterPro" id="IPR003406">
    <property type="entry name" value="Glyco_trans_14"/>
</dbReference>
<dbReference type="Pfam" id="PF02485">
    <property type="entry name" value="Branch"/>
    <property type="match status" value="1"/>
</dbReference>
<reference evidence="6 7" key="1">
    <citation type="journal article" date="2015" name="Genome Biol.">
        <title>Comparative genomics of Steinernema reveals deeply conserved gene regulatory networks.</title>
        <authorList>
            <person name="Dillman A.R."/>
            <person name="Macchietto M."/>
            <person name="Porter C.F."/>
            <person name="Rogers A."/>
            <person name="Williams B."/>
            <person name="Antoshechkin I."/>
            <person name="Lee M.M."/>
            <person name="Goodwin Z."/>
            <person name="Lu X."/>
            <person name="Lewis E.E."/>
            <person name="Goodrich-Blair H."/>
            <person name="Stock S.P."/>
            <person name="Adams B.J."/>
            <person name="Sternberg P.W."/>
            <person name="Mortazavi A."/>
        </authorList>
    </citation>
    <scope>NUCLEOTIDE SEQUENCE [LARGE SCALE GENOMIC DNA]</scope>
    <source>
        <strain evidence="6 7">ALL</strain>
    </source>
</reference>
<evidence type="ECO:0000256" key="5">
    <source>
        <dbReference type="ARBA" id="ARBA00023180"/>
    </source>
</evidence>
<organism evidence="6 7">
    <name type="scientific">Steinernema carpocapsae</name>
    <name type="common">Entomopathogenic nematode</name>
    <dbReference type="NCBI Taxonomy" id="34508"/>
    <lineage>
        <taxon>Eukaryota</taxon>
        <taxon>Metazoa</taxon>
        <taxon>Ecdysozoa</taxon>
        <taxon>Nematoda</taxon>
        <taxon>Chromadorea</taxon>
        <taxon>Rhabditida</taxon>
        <taxon>Tylenchina</taxon>
        <taxon>Panagrolaimomorpha</taxon>
        <taxon>Strongyloidoidea</taxon>
        <taxon>Steinernematidae</taxon>
        <taxon>Steinernema</taxon>
    </lineage>
</organism>
<reference evidence="6 7" key="2">
    <citation type="journal article" date="2019" name="G3 (Bethesda)">
        <title>Hybrid Assembly of the Genome of the Entomopathogenic Nematode Steinernema carpocapsae Identifies the X-Chromosome.</title>
        <authorList>
            <person name="Serra L."/>
            <person name="Macchietto M."/>
            <person name="Macias-Munoz A."/>
            <person name="McGill C.J."/>
            <person name="Rodriguez I.M."/>
            <person name="Rodriguez B."/>
            <person name="Murad R."/>
            <person name="Mortazavi A."/>
        </authorList>
    </citation>
    <scope>NUCLEOTIDE SEQUENCE [LARGE SCALE GENOMIC DNA]</scope>
    <source>
        <strain evidence="6 7">ALL</strain>
    </source>
</reference>
<dbReference type="PANTHER" id="PTHR46671:SF7">
    <property type="entry name" value="CORE-2_I-BRANCHING ENZYME"/>
    <property type="match status" value="1"/>
</dbReference>
<comment type="caution">
    <text evidence="6">The sequence shown here is derived from an EMBL/GenBank/DDBJ whole genome shotgun (WGS) entry which is preliminary data.</text>
</comment>
<evidence type="ECO:0000313" key="6">
    <source>
        <dbReference type="EMBL" id="TMS33342.1"/>
    </source>
</evidence>
<sequence length="249" mass="28766">MNTAHWDCVKEMRHNSWEYVYLLQNHDIPLRTNLETVKILKIFNGSNDVEFGPLSRQQMFRFDTASVFTFEGLKLFKNESLNTKQILKVARGSVQAAFSRKAINFMLEEMNIDNLFVALDRGTKMVDEAFAATLQTSPSIALPGGCSRECIDRHDKHTPHMGRKVVWQDEHFQESCKSGQVRHGLCVFGIEDLPSIVKYPETYINKMTPDFDYLVFSCIAEKVFQRAQKAQVKVDLKAYEEHIKKHRPC</sequence>
<name>A0A4U8UKG5_STECR</name>
<dbReference type="GO" id="GO:0016757">
    <property type="term" value="F:glycosyltransferase activity"/>
    <property type="evidence" value="ECO:0007669"/>
    <property type="project" value="UniProtKB-KW"/>
</dbReference>
<dbReference type="PANTHER" id="PTHR46671">
    <property type="entry name" value="PROTEIN CBG11221"/>
    <property type="match status" value="1"/>
</dbReference>
<evidence type="ECO:0000256" key="3">
    <source>
        <dbReference type="ARBA" id="ARBA00022679"/>
    </source>
</evidence>
<dbReference type="GO" id="GO:0016020">
    <property type="term" value="C:membrane"/>
    <property type="evidence" value="ECO:0007669"/>
    <property type="project" value="UniProtKB-SubCell"/>
</dbReference>
<gene>
    <name evidence="6" type="ORF">L596_001099</name>
</gene>
<proteinExistence type="predicted"/>
<evidence type="ECO:0000256" key="4">
    <source>
        <dbReference type="ARBA" id="ARBA00023136"/>
    </source>
</evidence>
<protein>
    <submittedName>
        <fullName evidence="6">Uncharacterized protein</fullName>
    </submittedName>
</protein>
<keyword evidence="2" id="KW-0328">Glycosyltransferase</keyword>
<dbReference type="EMBL" id="AZBU02000001">
    <property type="protein sequence ID" value="TMS33342.1"/>
    <property type="molecule type" value="Genomic_DNA"/>
</dbReference>
<dbReference type="Proteomes" id="UP000298663">
    <property type="component" value="Unassembled WGS sequence"/>
</dbReference>
<evidence type="ECO:0000256" key="1">
    <source>
        <dbReference type="ARBA" id="ARBA00004606"/>
    </source>
</evidence>
<dbReference type="AlphaFoldDB" id="A0A4U8UKG5"/>
<keyword evidence="7" id="KW-1185">Reference proteome</keyword>
<comment type="subcellular location">
    <subcellularLocation>
        <location evidence="1">Membrane</location>
        <topology evidence="1">Single-pass type II membrane protein</topology>
    </subcellularLocation>
</comment>
<accession>A0A4U8UKG5</accession>
<keyword evidence="4" id="KW-0472">Membrane</keyword>
<keyword evidence="3" id="KW-0808">Transferase</keyword>